<dbReference type="STRING" id="215250.A0A316YGP7"/>
<proteinExistence type="inferred from homology"/>
<name>A0A316YGP7_9BASI</name>
<dbReference type="GO" id="GO:0005634">
    <property type="term" value="C:nucleus"/>
    <property type="evidence" value="ECO:0007669"/>
    <property type="project" value="TreeGrafter"/>
</dbReference>
<dbReference type="SUPFAM" id="SSF51735">
    <property type="entry name" value="NAD(P)-binding Rossmann-fold domains"/>
    <property type="match status" value="1"/>
</dbReference>
<dbReference type="InterPro" id="IPR036291">
    <property type="entry name" value="NAD(P)-bd_dom_sf"/>
</dbReference>
<dbReference type="GeneID" id="37044817"/>
<evidence type="ECO:0000256" key="2">
    <source>
        <dbReference type="ARBA" id="ARBA00022857"/>
    </source>
</evidence>
<dbReference type="Gene3D" id="3.90.25.10">
    <property type="entry name" value="UDP-galactose 4-epimerase, domain 1"/>
    <property type="match status" value="1"/>
</dbReference>
<evidence type="ECO:0000313" key="6">
    <source>
        <dbReference type="Proteomes" id="UP000245768"/>
    </source>
</evidence>
<evidence type="ECO:0000256" key="1">
    <source>
        <dbReference type="ARBA" id="ARBA00006328"/>
    </source>
</evidence>
<dbReference type="InterPro" id="IPR051164">
    <property type="entry name" value="NmrA-like_oxidored"/>
</dbReference>
<dbReference type="PANTHER" id="PTHR42748">
    <property type="entry name" value="NITROGEN METABOLITE REPRESSION PROTEIN NMRA FAMILY MEMBER"/>
    <property type="match status" value="1"/>
</dbReference>
<dbReference type="RefSeq" id="XP_025374471.1">
    <property type="nucleotide sequence ID" value="XM_025522901.1"/>
</dbReference>
<organism evidence="5 6">
    <name type="scientific">Acaromyces ingoldii</name>
    <dbReference type="NCBI Taxonomy" id="215250"/>
    <lineage>
        <taxon>Eukaryota</taxon>
        <taxon>Fungi</taxon>
        <taxon>Dikarya</taxon>
        <taxon>Basidiomycota</taxon>
        <taxon>Ustilaginomycotina</taxon>
        <taxon>Exobasidiomycetes</taxon>
        <taxon>Exobasidiales</taxon>
        <taxon>Cryptobasidiaceae</taxon>
        <taxon>Acaromyces</taxon>
    </lineage>
</organism>
<keyword evidence="3" id="KW-0560">Oxidoreductase</keyword>
<dbReference type="Gene3D" id="3.40.50.720">
    <property type="entry name" value="NAD(P)-binding Rossmann-like Domain"/>
    <property type="match status" value="1"/>
</dbReference>
<reference evidence="5 6" key="1">
    <citation type="journal article" date="2018" name="Mol. Biol. Evol.">
        <title>Broad Genomic Sampling Reveals a Smut Pathogenic Ancestry of the Fungal Clade Ustilaginomycotina.</title>
        <authorList>
            <person name="Kijpornyongpan T."/>
            <person name="Mondo S.J."/>
            <person name="Barry K."/>
            <person name="Sandor L."/>
            <person name="Lee J."/>
            <person name="Lipzen A."/>
            <person name="Pangilinan J."/>
            <person name="LaButti K."/>
            <person name="Hainaut M."/>
            <person name="Henrissat B."/>
            <person name="Grigoriev I.V."/>
            <person name="Spatafora J.W."/>
            <person name="Aime M.C."/>
        </authorList>
    </citation>
    <scope>NUCLEOTIDE SEQUENCE [LARGE SCALE GENOMIC DNA]</scope>
    <source>
        <strain evidence="5 6">MCA 4198</strain>
    </source>
</reference>
<evidence type="ECO:0000256" key="3">
    <source>
        <dbReference type="ARBA" id="ARBA00023002"/>
    </source>
</evidence>
<dbReference type="InterPro" id="IPR008030">
    <property type="entry name" value="NmrA-like"/>
</dbReference>
<dbReference type="Proteomes" id="UP000245768">
    <property type="component" value="Unassembled WGS sequence"/>
</dbReference>
<dbReference type="GO" id="GO:0016491">
    <property type="term" value="F:oxidoreductase activity"/>
    <property type="evidence" value="ECO:0007669"/>
    <property type="project" value="UniProtKB-KW"/>
</dbReference>
<evidence type="ECO:0000313" key="5">
    <source>
        <dbReference type="EMBL" id="PWN87273.1"/>
    </source>
</evidence>
<gene>
    <name evidence="5" type="ORF">FA10DRAFT_269846</name>
</gene>
<feature type="domain" description="NmrA-like" evidence="4">
    <location>
        <begin position="4"/>
        <end position="260"/>
    </location>
</feature>
<dbReference type="InParanoid" id="A0A316YGP7"/>
<evidence type="ECO:0000259" key="4">
    <source>
        <dbReference type="Pfam" id="PF05368"/>
    </source>
</evidence>
<sequence>MQNFLVIAATGTVGRPLTHKLLAIGHCVHVLTTHPDSERALELARAGAKIFRGALDDKAAIAAAAATCTGVYLNPTPASLADHHLEVTYAQNIIEASRAAGIRFCVFQSVQNTHSIATMPEWQEWISSAGVVADYWNRKMSIQETVRTAGFDCWAAIQGSMHFSNFGARYLAMSFPGVRDHPVGTLSFPVQVDTVLDLVDPVDLAEIATRVLLDPHTFNGLAFNAVGEKMTLAQIAAVIAKHANKPMRAEHPDPESVKAKRATDLQAGNGEVLAIFANRTDISVCQALGIEFNTLDKFLEKRQDELREVVA</sequence>
<keyword evidence="6" id="KW-1185">Reference proteome</keyword>
<dbReference type="PANTHER" id="PTHR42748:SF30">
    <property type="entry name" value="NMRA-LIKE DOMAIN-CONTAINING PROTEIN"/>
    <property type="match status" value="1"/>
</dbReference>
<dbReference type="OrthoDB" id="419598at2759"/>
<accession>A0A316YGP7</accession>
<comment type="similarity">
    <text evidence="1">Belongs to the NmrA-type oxidoreductase family.</text>
</comment>
<dbReference type="AlphaFoldDB" id="A0A316YGP7"/>
<protein>
    <submittedName>
        <fullName evidence="5">NAD(P)-binding protein</fullName>
    </submittedName>
</protein>
<keyword evidence="2" id="KW-0521">NADP</keyword>
<dbReference type="EMBL" id="KZ819641">
    <property type="protein sequence ID" value="PWN87273.1"/>
    <property type="molecule type" value="Genomic_DNA"/>
</dbReference>
<dbReference type="Pfam" id="PF05368">
    <property type="entry name" value="NmrA"/>
    <property type="match status" value="1"/>
</dbReference>